<reference evidence="3" key="1">
    <citation type="journal article" date="2014" name="Front. Microbiol.">
        <title>High frequency of phylogenetically diverse reductive dehalogenase-homologous genes in deep subseafloor sedimentary metagenomes.</title>
        <authorList>
            <person name="Kawai M."/>
            <person name="Futagami T."/>
            <person name="Toyoda A."/>
            <person name="Takaki Y."/>
            <person name="Nishi S."/>
            <person name="Hori S."/>
            <person name="Arai W."/>
            <person name="Tsubouchi T."/>
            <person name="Morono Y."/>
            <person name="Uchiyama I."/>
            <person name="Ito T."/>
            <person name="Fujiyama A."/>
            <person name="Inagaki F."/>
            <person name="Takami H."/>
        </authorList>
    </citation>
    <scope>NUCLEOTIDE SEQUENCE</scope>
    <source>
        <strain evidence="3">Expedition CK06-06</strain>
    </source>
</reference>
<sequence length="127" mass="14424">MRILVVDDEAIIRHLLMDVLKDDGHQVVAAENGKEAIDRVKESTFDLVFSDVHMPVLNGLETVKTIRRLDRRVFIVMMDSFPDLLSELAQEEGAITCIHKPFELGAIREVLERVQDLKEGNKQKATV</sequence>
<comment type="caution">
    <text evidence="3">The sequence shown here is derived from an EMBL/GenBank/DDBJ whole genome shotgun (WGS) entry which is preliminary data.</text>
</comment>
<accession>X1RAS7</accession>
<dbReference type="Pfam" id="PF00072">
    <property type="entry name" value="Response_reg"/>
    <property type="match status" value="1"/>
</dbReference>
<dbReference type="InterPro" id="IPR001789">
    <property type="entry name" value="Sig_transdc_resp-reg_receiver"/>
</dbReference>
<dbReference type="InterPro" id="IPR050595">
    <property type="entry name" value="Bact_response_regulator"/>
</dbReference>
<keyword evidence="1" id="KW-0597">Phosphoprotein</keyword>
<dbReference type="PANTHER" id="PTHR44591">
    <property type="entry name" value="STRESS RESPONSE REGULATOR PROTEIN 1"/>
    <property type="match status" value="1"/>
</dbReference>
<protein>
    <recommendedName>
        <fullName evidence="2">Response regulatory domain-containing protein</fullName>
    </recommendedName>
</protein>
<dbReference type="SUPFAM" id="SSF52172">
    <property type="entry name" value="CheY-like"/>
    <property type="match status" value="1"/>
</dbReference>
<dbReference type="AlphaFoldDB" id="X1RAS7"/>
<dbReference type="SMART" id="SM00448">
    <property type="entry name" value="REC"/>
    <property type="match status" value="1"/>
</dbReference>
<dbReference type="Gene3D" id="3.40.50.2300">
    <property type="match status" value="1"/>
</dbReference>
<evidence type="ECO:0000313" key="3">
    <source>
        <dbReference type="EMBL" id="GAI52689.1"/>
    </source>
</evidence>
<organism evidence="3">
    <name type="scientific">marine sediment metagenome</name>
    <dbReference type="NCBI Taxonomy" id="412755"/>
    <lineage>
        <taxon>unclassified sequences</taxon>
        <taxon>metagenomes</taxon>
        <taxon>ecological metagenomes</taxon>
    </lineage>
</organism>
<dbReference type="InterPro" id="IPR011006">
    <property type="entry name" value="CheY-like_superfamily"/>
</dbReference>
<evidence type="ECO:0000259" key="2">
    <source>
        <dbReference type="PROSITE" id="PS50110"/>
    </source>
</evidence>
<evidence type="ECO:0000256" key="1">
    <source>
        <dbReference type="ARBA" id="ARBA00022553"/>
    </source>
</evidence>
<feature type="domain" description="Response regulatory" evidence="2">
    <location>
        <begin position="2"/>
        <end position="115"/>
    </location>
</feature>
<name>X1RAS7_9ZZZZ</name>
<proteinExistence type="predicted"/>
<dbReference type="CDD" id="cd17546">
    <property type="entry name" value="REC_hyHK_CKI1_RcsC-like"/>
    <property type="match status" value="1"/>
</dbReference>
<dbReference type="PROSITE" id="PS50110">
    <property type="entry name" value="RESPONSE_REGULATORY"/>
    <property type="match status" value="1"/>
</dbReference>
<dbReference type="PANTHER" id="PTHR44591:SF3">
    <property type="entry name" value="RESPONSE REGULATORY DOMAIN-CONTAINING PROTEIN"/>
    <property type="match status" value="1"/>
</dbReference>
<gene>
    <name evidence="3" type="ORF">S06H3_54673</name>
</gene>
<dbReference type="EMBL" id="BARV01034996">
    <property type="protein sequence ID" value="GAI52689.1"/>
    <property type="molecule type" value="Genomic_DNA"/>
</dbReference>
<dbReference type="GO" id="GO:0000160">
    <property type="term" value="P:phosphorelay signal transduction system"/>
    <property type="evidence" value="ECO:0007669"/>
    <property type="project" value="InterPro"/>
</dbReference>